<accession>A0A1Z5HRR4</accession>
<reference evidence="8" key="1">
    <citation type="journal article" date="2017" name="Appl. Environ. Microbiol.">
        <title>Genomic analysis of Calderihabitans maritimus KKC1, a thermophilic hydrogenogenic carboxydotrophic bacterium isolated from marine sediment.</title>
        <authorList>
            <person name="Omae K."/>
            <person name="Yoneda Y."/>
            <person name="Fukuyama Y."/>
            <person name="Yoshida T."/>
            <person name="Sako Y."/>
        </authorList>
    </citation>
    <scope>NUCLEOTIDE SEQUENCE [LARGE SCALE GENOMIC DNA]</scope>
    <source>
        <strain evidence="8">KKC1</strain>
    </source>
</reference>
<dbReference type="RefSeq" id="WP_088553491.1">
    <property type="nucleotide sequence ID" value="NZ_BDGJ01000044.1"/>
</dbReference>
<dbReference type="Proteomes" id="UP000197032">
    <property type="component" value="Unassembled WGS sequence"/>
</dbReference>
<comment type="similarity">
    <text evidence="2">Belongs to the enoyl-CoA hydratase/isomerase family.</text>
</comment>
<proteinExistence type="inferred from homology"/>
<comment type="pathway">
    <text evidence="1">Lipid metabolism; butanoate metabolism.</text>
</comment>
<dbReference type="EC" id="4.2.1.150" evidence="6"/>
<sequence>MEKEKKLVKLEVEGKIAVITIDHPPVNALNAQVMAELDEALDQVASDKEIGVLIITGAGEKAFVAGADIRQFPELDEKAGRELSARGQAIFDKIEELAIPVICAINGYALGGGCELALACDIRVVAENAKLGQPEVNLAVIPGYGGTQRLPRLVGAGKAKQLIFTGDAIDAQEAYRIGLADELVPAGQALEKAKEMAKKILTKGPVAIRLCKEAINRGLQMPLKEGLALEAELFGKACATEDKNEGAKAFLEKRKPNFQGK</sequence>
<evidence type="ECO:0000256" key="4">
    <source>
        <dbReference type="ARBA" id="ARBA00023239"/>
    </source>
</evidence>
<dbReference type="Gene3D" id="3.90.226.10">
    <property type="entry name" value="2-enoyl-CoA Hydratase, Chain A, domain 1"/>
    <property type="match status" value="1"/>
</dbReference>
<dbReference type="PANTHER" id="PTHR11941">
    <property type="entry name" value="ENOYL-COA HYDRATASE-RELATED"/>
    <property type="match status" value="1"/>
</dbReference>
<gene>
    <name evidence="7" type="ORF">KKC1_12170</name>
</gene>
<dbReference type="PANTHER" id="PTHR11941:SF54">
    <property type="entry name" value="ENOYL-COA HYDRATASE, MITOCHONDRIAL"/>
    <property type="match status" value="1"/>
</dbReference>
<dbReference type="Gene3D" id="1.10.12.10">
    <property type="entry name" value="Lyase 2-enoyl-coa Hydratase, Chain A, domain 2"/>
    <property type="match status" value="1"/>
</dbReference>
<dbReference type="FunFam" id="3.90.226.10:FF:000009">
    <property type="entry name" value="Carnitinyl-CoA dehydratase"/>
    <property type="match status" value="1"/>
</dbReference>
<name>A0A1Z5HRR4_9FIRM</name>
<evidence type="ECO:0000256" key="3">
    <source>
        <dbReference type="ARBA" id="ARBA00011881"/>
    </source>
</evidence>
<evidence type="ECO:0000313" key="7">
    <source>
        <dbReference type="EMBL" id="GAW92057.1"/>
    </source>
</evidence>
<dbReference type="GO" id="GO:0018812">
    <property type="term" value="F:3-hydroxyacyl-CoA dehydratase activity"/>
    <property type="evidence" value="ECO:0007669"/>
    <property type="project" value="UniProtKB-EC"/>
</dbReference>
<dbReference type="FunFam" id="1.10.12.10:FF:000001">
    <property type="entry name" value="Probable enoyl-CoA hydratase, mitochondrial"/>
    <property type="match status" value="1"/>
</dbReference>
<dbReference type="CDD" id="cd06558">
    <property type="entry name" value="crotonase-like"/>
    <property type="match status" value="1"/>
</dbReference>
<dbReference type="OrthoDB" id="9775794at2"/>
<evidence type="ECO:0000256" key="1">
    <source>
        <dbReference type="ARBA" id="ARBA00005086"/>
    </source>
</evidence>
<comment type="catalytic activity">
    <reaction evidence="5">
        <text>a short-chain (3S)-3-hydroxyacyl-CoA = a short-chain (2E)-enoyl-CoA + H2O</text>
        <dbReference type="Rhea" id="RHEA:52664"/>
        <dbReference type="ChEBI" id="CHEBI:15377"/>
        <dbReference type="ChEBI" id="CHEBI:87488"/>
        <dbReference type="ChEBI" id="CHEBI:136760"/>
        <dbReference type="EC" id="4.2.1.150"/>
    </reaction>
</comment>
<keyword evidence="4" id="KW-0456">Lyase</keyword>
<dbReference type="EMBL" id="BDGJ01000044">
    <property type="protein sequence ID" value="GAW92057.1"/>
    <property type="molecule type" value="Genomic_DNA"/>
</dbReference>
<dbReference type="SUPFAM" id="SSF52096">
    <property type="entry name" value="ClpP/crotonase"/>
    <property type="match status" value="1"/>
</dbReference>
<keyword evidence="8" id="KW-1185">Reference proteome</keyword>
<dbReference type="GO" id="GO:0006635">
    <property type="term" value="P:fatty acid beta-oxidation"/>
    <property type="evidence" value="ECO:0007669"/>
    <property type="project" value="TreeGrafter"/>
</dbReference>
<dbReference type="InterPro" id="IPR014748">
    <property type="entry name" value="Enoyl-CoA_hydra_C"/>
</dbReference>
<evidence type="ECO:0000256" key="6">
    <source>
        <dbReference type="ARBA" id="ARBA00067035"/>
    </source>
</evidence>
<evidence type="ECO:0000256" key="5">
    <source>
        <dbReference type="ARBA" id="ARBA00050624"/>
    </source>
</evidence>
<dbReference type="InterPro" id="IPR029045">
    <property type="entry name" value="ClpP/crotonase-like_dom_sf"/>
</dbReference>
<evidence type="ECO:0000313" key="8">
    <source>
        <dbReference type="Proteomes" id="UP000197032"/>
    </source>
</evidence>
<dbReference type="AlphaFoldDB" id="A0A1Z5HRR4"/>
<organism evidence="7 8">
    <name type="scientific">Calderihabitans maritimus</name>
    <dbReference type="NCBI Taxonomy" id="1246530"/>
    <lineage>
        <taxon>Bacteria</taxon>
        <taxon>Bacillati</taxon>
        <taxon>Bacillota</taxon>
        <taxon>Clostridia</taxon>
        <taxon>Neomoorellales</taxon>
        <taxon>Calderihabitantaceae</taxon>
        <taxon>Calderihabitans</taxon>
    </lineage>
</organism>
<comment type="caution">
    <text evidence="7">The sequence shown here is derived from an EMBL/GenBank/DDBJ whole genome shotgun (WGS) entry which is preliminary data.</text>
</comment>
<comment type="subunit">
    <text evidence="3">Homotetramer.</text>
</comment>
<evidence type="ECO:0000256" key="2">
    <source>
        <dbReference type="ARBA" id="ARBA00005254"/>
    </source>
</evidence>
<dbReference type="Pfam" id="PF00378">
    <property type="entry name" value="ECH_1"/>
    <property type="match status" value="1"/>
</dbReference>
<protein>
    <recommendedName>
        <fullName evidence="6">short-chain-enoyl-CoA hydratase</fullName>
        <ecNumber evidence="6">4.2.1.150</ecNumber>
    </recommendedName>
</protein>
<dbReference type="InterPro" id="IPR001753">
    <property type="entry name" value="Enoyl-CoA_hydra/iso"/>
</dbReference>